<dbReference type="EMBL" id="GBRH01246360">
    <property type="protein sequence ID" value="JAD51535.1"/>
    <property type="molecule type" value="Transcribed_RNA"/>
</dbReference>
<name>A0A0A9TAI4_ARUDO</name>
<sequence length="31" mass="3398">MSGDPQFSSFVLRENTDHLSSVSQSHFNTAA</sequence>
<reference evidence="1" key="2">
    <citation type="journal article" date="2015" name="Data Brief">
        <title>Shoot transcriptome of the giant reed, Arundo donax.</title>
        <authorList>
            <person name="Barrero R.A."/>
            <person name="Guerrero F.D."/>
            <person name="Moolhuijzen P."/>
            <person name="Goolsby J.A."/>
            <person name="Tidwell J."/>
            <person name="Bellgard S.E."/>
            <person name="Bellgard M.I."/>
        </authorList>
    </citation>
    <scope>NUCLEOTIDE SEQUENCE</scope>
    <source>
        <tissue evidence="1">Shoot tissue taken approximately 20 cm above the soil surface</tissue>
    </source>
</reference>
<protein>
    <submittedName>
        <fullName evidence="1">Uncharacterized protein</fullName>
    </submittedName>
</protein>
<evidence type="ECO:0000313" key="1">
    <source>
        <dbReference type="EMBL" id="JAD51535.1"/>
    </source>
</evidence>
<reference evidence="1" key="1">
    <citation type="submission" date="2014-09" db="EMBL/GenBank/DDBJ databases">
        <authorList>
            <person name="Magalhaes I.L.F."/>
            <person name="Oliveira U."/>
            <person name="Santos F.R."/>
            <person name="Vidigal T.H.D.A."/>
            <person name="Brescovit A.D."/>
            <person name="Santos A.J."/>
        </authorList>
    </citation>
    <scope>NUCLEOTIDE SEQUENCE</scope>
    <source>
        <tissue evidence="1">Shoot tissue taken approximately 20 cm above the soil surface</tissue>
    </source>
</reference>
<organism evidence="1">
    <name type="scientific">Arundo donax</name>
    <name type="common">Giant reed</name>
    <name type="synonym">Donax arundinaceus</name>
    <dbReference type="NCBI Taxonomy" id="35708"/>
    <lineage>
        <taxon>Eukaryota</taxon>
        <taxon>Viridiplantae</taxon>
        <taxon>Streptophyta</taxon>
        <taxon>Embryophyta</taxon>
        <taxon>Tracheophyta</taxon>
        <taxon>Spermatophyta</taxon>
        <taxon>Magnoliopsida</taxon>
        <taxon>Liliopsida</taxon>
        <taxon>Poales</taxon>
        <taxon>Poaceae</taxon>
        <taxon>PACMAD clade</taxon>
        <taxon>Arundinoideae</taxon>
        <taxon>Arundineae</taxon>
        <taxon>Arundo</taxon>
    </lineage>
</organism>
<proteinExistence type="predicted"/>
<accession>A0A0A9TAI4</accession>
<dbReference type="AlphaFoldDB" id="A0A0A9TAI4"/>